<feature type="compositionally biased region" description="Pro residues" evidence="10">
    <location>
        <begin position="780"/>
        <end position="789"/>
    </location>
</feature>
<dbReference type="Gene3D" id="1.10.640.10">
    <property type="entry name" value="Haem peroxidase domain superfamily, animal type"/>
    <property type="match status" value="1"/>
</dbReference>
<feature type="chain" id="PRO_5018567800" evidence="11">
    <location>
        <begin position="21"/>
        <end position="921"/>
    </location>
</feature>
<dbReference type="GeneTree" id="ENSGT00940000156009"/>
<dbReference type="OrthoDB" id="823504at2759"/>
<keyword evidence="2 9" id="KW-0349">Heme</keyword>
<comment type="cofactor">
    <cofactor evidence="1">
        <name>heme b</name>
        <dbReference type="ChEBI" id="CHEBI:60344"/>
    </cofactor>
</comment>
<reference evidence="13" key="2">
    <citation type="submission" date="2025-09" db="UniProtKB">
        <authorList>
            <consortium name="Ensembl"/>
        </authorList>
    </citation>
    <scope>IDENTIFICATION</scope>
</reference>
<dbReference type="SUPFAM" id="SSF48113">
    <property type="entry name" value="Heme-dependent peroxidases"/>
    <property type="match status" value="1"/>
</dbReference>
<evidence type="ECO:0000256" key="3">
    <source>
        <dbReference type="ARBA" id="ARBA00022723"/>
    </source>
</evidence>
<dbReference type="PANTHER" id="PTHR11475">
    <property type="entry name" value="OXIDASE/PEROXIDASE"/>
    <property type="match status" value="1"/>
</dbReference>
<dbReference type="InterPro" id="IPR010255">
    <property type="entry name" value="Haem_peroxidase_sf"/>
</dbReference>
<protein>
    <submittedName>
        <fullName evidence="13">Eosinophil peroxidase-like</fullName>
    </submittedName>
</protein>
<feature type="domain" description="C1q" evidence="12">
    <location>
        <begin position="793"/>
        <end position="921"/>
    </location>
</feature>
<feature type="binding site" description="axial binding residue" evidence="9">
    <location>
        <position position="483"/>
    </location>
    <ligand>
        <name>heme b</name>
        <dbReference type="ChEBI" id="CHEBI:60344"/>
    </ligand>
    <ligandPart>
        <name>Fe</name>
        <dbReference type="ChEBI" id="CHEBI:18248"/>
    </ligandPart>
</feature>
<dbReference type="Pfam" id="PF00386">
    <property type="entry name" value="C1q"/>
    <property type="match status" value="1"/>
</dbReference>
<dbReference type="SMART" id="SM00110">
    <property type="entry name" value="C1Q"/>
    <property type="match status" value="1"/>
</dbReference>
<dbReference type="InterPro" id="IPR019791">
    <property type="entry name" value="Haem_peroxidase_animal"/>
</dbReference>
<dbReference type="STRING" id="109280.ENSHCOP00000008711"/>
<dbReference type="Ensembl" id="ENSHCOT00000014685.1">
    <property type="protein sequence ID" value="ENSHCOP00000008711.1"/>
    <property type="gene ID" value="ENSHCOG00000011008.1"/>
</dbReference>
<evidence type="ECO:0000256" key="6">
    <source>
        <dbReference type="ARBA" id="ARBA00023004"/>
    </source>
</evidence>
<dbReference type="PANTHER" id="PTHR11475:SF63">
    <property type="entry name" value="EOSINOPHIL PEROXIDASE"/>
    <property type="match status" value="1"/>
</dbReference>
<feature type="compositionally biased region" description="Gly residues" evidence="10">
    <location>
        <begin position="762"/>
        <end position="779"/>
    </location>
</feature>
<comment type="similarity">
    <text evidence="8">Belongs to the peroxidase family. XPO subfamily.</text>
</comment>
<dbReference type="InterPro" id="IPR008983">
    <property type="entry name" value="Tumour_necrosis_fac-like_dom"/>
</dbReference>
<dbReference type="GO" id="GO:0006979">
    <property type="term" value="P:response to oxidative stress"/>
    <property type="evidence" value="ECO:0007669"/>
    <property type="project" value="InterPro"/>
</dbReference>
<reference evidence="13" key="1">
    <citation type="submission" date="2025-08" db="UniProtKB">
        <authorList>
            <consortium name="Ensembl"/>
        </authorList>
    </citation>
    <scope>IDENTIFICATION</scope>
</reference>
<evidence type="ECO:0000256" key="11">
    <source>
        <dbReference type="SAM" id="SignalP"/>
    </source>
</evidence>
<dbReference type="SUPFAM" id="SSF49842">
    <property type="entry name" value="TNF-like"/>
    <property type="match status" value="1"/>
</dbReference>
<evidence type="ECO:0000313" key="13">
    <source>
        <dbReference type="Ensembl" id="ENSHCOP00000008711.1"/>
    </source>
</evidence>
<keyword evidence="7" id="KW-1015">Disulfide bond</keyword>
<dbReference type="KEGG" id="hcq:109511335"/>
<dbReference type="PROSITE" id="PS50292">
    <property type="entry name" value="PEROXIDASE_3"/>
    <property type="match status" value="1"/>
</dbReference>
<dbReference type="InterPro" id="IPR001073">
    <property type="entry name" value="C1q_dom"/>
</dbReference>
<dbReference type="OMA" id="NSCMPFI"/>
<dbReference type="InterPro" id="IPR037120">
    <property type="entry name" value="Haem_peroxidase_sf_animal"/>
</dbReference>
<keyword evidence="6 9" id="KW-0408">Iron</keyword>
<evidence type="ECO:0000256" key="9">
    <source>
        <dbReference type="PIRSR" id="PIRSR619791-2"/>
    </source>
</evidence>
<keyword evidence="4 11" id="KW-0732">Signal</keyword>
<dbReference type="Pfam" id="PF03098">
    <property type="entry name" value="An_peroxidase"/>
    <property type="match status" value="1"/>
</dbReference>
<evidence type="ECO:0000259" key="12">
    <source>
        <dbReference type="PROSITE" id="PS50871"/>
    </source>
</evidence>
<name>A0A3Q2Y6N9_HIPCM</name>
<dbReference type="FunFam" id="1.10.640.10:FF:000001">
    <property type="entry name" value="Peroxidasin homolog"/>
    <property type="match status" value="1"/>
</dbReference>
<evidence type="ECO:0000256" key="7">
    <source>
        <dbReference type="ARBA" id="ARBA00023157"/>
    </source>
</evidence>
<keyword evidence="5" id="KW-0560">Oxidoreductase</keyword>
<evidence type="ECO:0000256" key="1">
    <source>
        <dbReference type="ARBA" id="ARBA00001970"/>
    </source>
</evidence>
<dbReference type="PRINTS" id="PR00007">
    <property type="entry name" value="COMPLEMNTC1Q"/>
</dbReference>
<dbReference type="GO" id="GO:0020037">
    <property type="term" value="F:heme binding"/>
    <property type="evidence" value="ECO:0007669"/>
    <property type="project" value="InterPro"/>
</dbReference>
<dbReference type="GO" id="GO:0046872">
    <property type="term" value="F:metal ion binding"/>
    <property type="evidence" value="ECO:0007669"/>
    <property type="project" value="UniProtKB-KW"/>
</dbReference>
<evidence type="ECO:0000313" key="14">
    <source>
        <dbReference type="Proteomes" id="UP000264820"/>
    </source>
</evidence>
<dbReference type="GO" id="GO:0005615">
    <property type="term" value="C:extracellular space"/>
    <property type="evidence" value="ECO:0007669"/>
    <property type="project" value="TreeGrafter"/>
</dbReference>
<dbReference type="GeneID" id="109511335"/>
<dbReference type="PRINTS" id="PR00457">
    <property type="entry name" value="ANPEROXIDASE"/>
</dbReference>
<evidence type="ECO:0000256" key="4">
    <source>
        <dbReference type="ARBA" id="ARBA00022729"/>
    </source>
</evidence>
<evidence type="ECO:0000256" key="5">
    <source>
        <dbReference type="ARBA" id="ARBA00023002"/>
    </source>
</evidence>
<proteinExistence type="inferred from homology"/>
<evidence type="ECO:0000256" key="10">
    <source>
        <dbReference type="SAM" id="MobiDB-lite"/>
    </source>
</evidence>
<dbReference type="Proteomes" id="UP000264820">
    <property type="component" value="Unplaced"/>
</dbReference>
<dbReference type="RefSeq" id="XP_019717913.1">
    <property type="nucleotide sequence ID" value="XM_019862354.1"/>
</dbReference>
<evidence type="ECO:0000256" key="8">
    <source>
        <dbReference type="ARBA" id="ARBA00061342"/>
    </source>
</evidence>
<dbReference type="Gene3D" id="2.60.120.40">
    <property type="match status" value="1"/>
</dbReference>
<feature type="signal peptide" evidence="11">
    <location>
        <begin position="1"/>
        <end position="20"/>
    </location>
</feature>
<dbReference type="GO" id="GO:0004601">
    <property type="term" value="F:peroxidase activity"/>
    <property type="evidence" value="ECO:0007669"/>
    <property type="project" value="InterPro"/>
</dbReference>
<evidence type="ECO:0000256" key="2">
    <source>
        <dbReference type="ARBA" id="ARBA00022617"/>
    </source>
</evidence>
<keyword evidence="3 9" id="KW-0479">Metal-binding</keyword>
<feature type="region of interest" description="Disordered" evidence="10">
    <location>
        <begin position="762"/>
        <end position="792"/>
    </location>
</feature>
<organism evidence="13 14">
    <name type="scientific">Hippocampus comes</name>
    <name type="common">Tiger tail seahorse</name>
    <dbReference type="NCBI Taxonomy" id="109280"/>
    <lineage>
        <taxon>Eukaryota</taxon>
        <taxon>Metazoa</taxon>
        <taxon>Chordata</taxon>
        <taxon>Craniata</taxon>
        <taxon>Vertebrata</taxon>
        <taxon>Euteleostomi</taxon>
        <taxon>Actinopterygii</taxon>
        <taxon>Neopterygii</taxon>
        <taxon>Teleostei</taxon>
        <taxon>Neoteleostei</taxon>
        <taxon>Acanthomorphata</taxon>
        <taxon>Syngnathiaria</taxon>
        <taxon>Syngnathiformes</taxon>
        <taxon>Syngnathoidei</taxon>
        <taxon>Syngnathidae</taxon>
        <taxon>Hippocampus</taxon>
    </lineage>
</organism>
<dbReference type="PROSITE" id="PS50871">
    <property type="entry name" value="C1Q"/>
    <property type="match status" value="1"/>
</dbReference>
<accession>A0A3Q2Y6N9</accession>
<keyword evidence="14" id="KW-1185">Reference proteome</keyword>
<dbReference type="AlphaFoldDB" id="A0A3Q2Y6N9"/>
<sequence length="921" mass="103140">MFRRACLLLAALCTQWQVNAQFLSRASLEQAVNAAITKVDSAYEYSRQECLDRVRRNAGRPQDVLRFFKQPMGITREVARSADYMDATLNIIKRSAERRQRRSINATDLLSEEDLEFIAELTGCSPRQRVPSCKTTPNLNVFRTISGVCNNEHNPRWGASNIPFVRWLPAEYQDGISVPRGWDPIKINGFLLPLVREVSNRILTTPNSDVVSDSVFTHLLPSFGQWTDHDQTLAPHSPVIRSFSNGLDCDESCERTEPCFPILIPKDGPRFGKQECIPFFRSTATCGSGPTGAIFGGATVRQQLNSLTSYIDASQVYGSDDEKALELRDLTTDLGLLRVNEEFSDKGRELLPFTKMMANVCATRARITNDKNAKEVLCFLAGDERSNENIILTSLHTLFLREHNRLARALAKLNPDWNGERLYQEARKILGAYLQIITFRDYIGYIVGPEVLAKQLSTYPGYDKFIDATISNVYATAAYRYGHSMIQPFVFRLDASYEDHPLYPSPLLHTALNTPWRIVFEGGIDPILRGLVGRQAKLNVQDAIITDQLRDLLFRFSFEMALDLASLNMQRGRDHGLPGYNQWRKFCGLSQPRNLEELAEVLKNKELAIKILDLYGTPDNIDPWLGGITEPLVKGGRVGPLFACLIGIQFRKAREGDRFWWENDGVFTKAQRASLLTTSMSRIICDNTGITEIPNQPFLFRPRGDGYTDCRYIPEFDLTPWKDTPYGFPDSKPDTKPTPAPWSAWAAWSPWSGMTPGGYGHQGPAGYGHPGPAGYGQPGLPGPPGPPGAPGSFSAEKMAFSVRLSNNFPRPGIPIPFQEVIYNGQNSYDINTGIFTCMYPGVYEFQFSCTIFEHAASVDLMRNGEVILHSFTTKQEGYISASGSTYIKLKKGDKVWLVANFGGNGLTRDSYFSGHLLFSED</sequence>